<evidence type="ECO:0000313" key="2">
    <source>
        <dbReference type="EMBL" id="KAF7544591.1"/>
    </source>
</evidence>
<protein>
    <submittedName>
        <fullName evidence="2">Uncharacterized protein</fullName>
    </submittedName>
</protein>
<name>A0A9P5LCY1_9HYPO</name>
<feature type="compositionally biased region" description="Low complexity" evidence="1">
    <location>
        <begin position="53"/>
        <end position="80"/>
    </location>
</feature>
<comment type="caution">
    <text evidence="2">The sequence shown here is derived from an EMBL/GenBank/DDBJ whole genome shotgun (WGS) entry which is preliminary data.</text>
</comment>
<accession>A0A9P5LCY1</accession>
<sequence length="395" mass="44365">MIRPRWLARAKALSPVATPRARLLSTTSTAAFNGFNRSGSNDDTQWAIPGRTAPKTATATTPTTATTTATTTTTTTFTPPKLSHPKPNDEFAQWRKPRAQSPAKLLPHELVSRRRAGREFSKNDGRQDHMLVVEGLSPSLRSSDFSRLAARDISDWSSGINEVHQERDPWTLDPLGTYRISFSSHAAATVYQAKLDRLFRLAQLKLRSKTGLWANSVPASLRSPAATPEDEVQVFTLAPGSYAPRGGRLNARFSRVKGKWPWQRLVDMLVRRSGFTVEPAVVLLHMHHSAISATDLQAFIDADGEVRHEPWATSKPYHLATTLHENQALFTRDNTRVALKDDHAFRQKLRNRFVIVCESPDVAWRFIRSWNQRTLTREVEGQTKRTVLTASFIEV</sequence>
<reference evidence="2" key="1">
    <citation type="submission" date="2020-03" db="EMBL/GenBank/DDBJ databases">
        <title>Draft Genome Sequence of Cylindrodendrum hubeiense.</title>
        <authorList>
            <person name="Buettner E."/>
            <person name="Kellner H."/>
        </authorList>
    </citation>
    <scope>NUCLEOTIDE SEQUENCE</scope>
    <source>
        <strain evidence="2">IHI 201604</strain>
    </source>
</reference>
<evidence type="ECO:0000256" key="1">
    <source>
        <dbReference type="SAM" id="MobiDB-lite"/>
    </source>
</evidence>
<keyword evidence="3" id="KW-1185">Reference proteome</keyword>
<organism evidence="2 3">
    <name type="scientific">Cylindrodendrum hubeiense</name>
    <dbReference type="NCBI Taxonomy" id="595255"/>
    <lineage>
        <taxon>Eukaryota</taxon>
        <taxon>Fungi</taxon>
        <taxon>Dikarya</taxon>
        <taxon>Ascomycota</taxon>
        <taxon>Pezizomycotina</taxon>
        <taxon>Sordariomycetes</taxon>
        <taxon>Hypocreomycetidae</taxon>
        <taxon>Hypocreales</taxon>
        <taxon>Nectriaceae</taxon>
        <taxon>Cylindrodendrum</taxon>
    </lineage>
</organism>
<dbReference type="Proteomes" id="UP000722485">
    <property type="component" value="Unassembled WGS sequence"/>
</dbReference>
<evidence type="ECO:0000313" key="3">
    <source>
        <dbReference type="Proteomes" id="UP000722485"/>
    </source>
</evidence>
<gene>
    <name evidence="2" type="ORF">G7Z17_g9842</name>
</gene>
<dbReference type="AlphaFoldDB" id="A0A9P5LCY1"/>
<dbReference type="EMBL" id="JAANBB010000296">
    <property type="protein sequence ID" value="KAF7544591.1"/>
    <property type="molecule type" value="Genomic_DNA"/>
</dbReference>
<dbReference type="OrthoDB" id="5332316at2759"/>
<feature type="region of interest" description="Disordered" evidence="1">
    <location>
        <begin position="53"/>
        <end position="90"/>
    </location>
</feature>
<proteinExistence type="predicted"/>